<keyword evidence="1" id="KW-0472">Membrane</keyword>
<protein>
    <submittedName>
        <fullName evidence="2">Uncharacterized protein</fullName>
    </submittedName>
</protein>
<keyword evidence="1" id="KW-1133">Transmembrane helix</keyword>
<reference evidence="2 3" key="1">
    <citation type="journal article" date="2018" name="IMA Fungus">
        <title>IMA Genome-F 9: Draft genome sequence of Annulohypoxylon stygium, Aspergillus mulundensis, Berkeleyomyces basicola (syn. Thielaviopsis basicola), Ceratocystis smalleyi, two Cercospora beticola strains, Coleophoma cylindrospora, Fusarium fracticaudum, Phialophora cf. hyalina, and Morchella septimelata.</title>
        <authorList>
            <person name="Wingfield B.D."/>
            <person name="Bills G.F."/>
            <person name="Dong Y."/>
            <person name="Huang W."/>
            <person name="Nel W.J."/>
            <person name="Swalarsk-Parry B.S."/>
            <person name="Vaghefi N."/>
            <person name="Wilken P.M."/>
            <person name="An Z."/>
            <person name="de Beer Z.W."/>
            <person name="De Vos L."/>
            <person name="Chen L."/>
            <person name="Duong T.A."/>
            <person name="Gao Y."/>
            <person name="Hammerbacher A."/>
            <person name="Kikkert J.R."/>
            <person name="Li Y."/>
            <person name="Li H."/>
            <person name="Li K."/>
            <person name="Li Q."/>
            <person name="Liu X."/>
            <person name="Ma X."/>
            <person name="Naidoo K."/>
            <person name="Pethybridge S.J."/>
            <person name="Sun J."/>
            <person name="Steenkamp E.T."/>
            <person name="van der Nest M.A."/>
            <person name="van Wyk S."/>
            <person name="Wingfield M.J."/>
            <person name="Xiong C."/>
            <person name="Yue Q."/>
            <person name="Zhang X."/>
        </authorList>
    </citation>
    <scope>NUCLEOTIDE SEQUENCE [LARGE SCALE GENOMIC DNA]</scope>
    <source>
        <strain evidence="2 3">BP5796</strain>
    </source>
</reference>
<feature type="transmembrane region" description="Helical" evidence="1">
    <location>
        <begin position="110"/>
        <end position="132"/>
    </location>
</feature>
<keyword evidence="1" id="KW-0812">Transmembrane</keyword>
<evidence type="ECO:0000313" key="3">
    <source>
        <dbReference type="Proteomes" id="UP000256328"/>
    </source>
</evidence>
<feature type="transmembrane region" description="Helical" evidence="1">
    <location>
        <begin position="574"/>
        <end position="599"/>
    </location>
</feature>
<organism evidence="2 3">
    <name type="scientific">Coleophoma crateriformis</name>
    <dbReference type="NCBI Taxonomy" id="565419"/>
    <lineage>
        <taxon>Eukaryota</taxon>
        <taxon>Fungi</taxon>
        <taxon>Dikarya</taxon>
        <taxon>Ascomycota</taxon>
        <taxon>Pezizomycotina</taxon>
        <taxon>Leotiomycetes</taxon>
        <taxon>Helotiales</taxon>
        <taxon>Dermateaceae</taxon>
        <taxon>Coleophoma</taxon>
    </lineage>
</organism>
<accession>A0A3D8S3C4</accession>
<comment type="caution">
    <text evidence="2">The sequence shown here is derived from an EMBL/GenBank/DDBJ whole genome shotgun (WGS) entry which is preliminary data.</text>
</comment>
<dbReference type="AlphaFoldDB" id="A0A3D8S3C4"/>
<dbReference type="Proteomes" id="UP000256328">
    <property type="component" value="Unassembled WGS sequence"/>
</dbReference>
<gene>
    <name evidence="2" type="ORF">BP5796_05473</name>
</gene>
<name>A0A3D8S3C4_9HELO</name>
<evidence type="ECO:0000313" key="2">
    <source>
        <dbReference type="EMBL" id="RDW80775.1"/>
    </source>
</evidence>
<evidence type="ECO:0000256" key="1">
    <source>
        <dbReference type="SAM" id="Phobius"/>
    </source>
</evidence>
<dbReference type="EMBL" id="PDLN01000007">
    <property type="protein sequence ID" value="RDW80775.1"/>
    <property type="molecule type" value="Genomic_DNA"/>
</dbReference>
<keyword evidence="3" id="KW-1185">Reference proteome</keyword>
<sequence>MSTTTNITGVYLGHWVNWSFGTVRGSTVTLTQGHGTLLNNFIAIFITYVGTRTWSIICLVTHQALSKKSPQDAIYHQQQVLLRNSSGGQTTAWRLSMLAWALRRDSVSTFLRILSFALFSLATPIAFMTAGITSAQVSSAMGNEVLLSGQHCGRVQLNLNASQFDINNFLNPYYKRLMKGCSTRAQQCYAMPATPEQCPTFIKTNLSIHVSPNASCPFRDWTCQKNSGNLILETGHLNIHTDFGVNTRPEDRITVYQRFHCAPLNLRGYSNVSNSYLDSNGQATLAYDAREVVHLYFGKRWPGQPNNLTYEYPLNRNATIAEYGWGITQSPYFAYRLNAERSFGSEYDPNIILSDFQAIDDLQHDTADTQLFFLSANGVSFGEQVDDPWYSAHKIFYDLPNTQGNLTGNTVYQADNAVNVIGCAMQFQYCNPNMPLATGCGPLTTGPLTSTTSATKYNLSIFKTEAQKQNFLIMDAIFRSTPAIIPTYLVQALGTSLLASDNYFSAGSQAPLPDNQWQLDMKNIFGVGLAAQQQAFFDFANGPSSSLPQIFFVKPNDDYEQAFCKSQKILRTDYTSFSTLGLALTFVLGGFLISTSYALEPLLHSIQRKRKSDSYASIEWYMNDILQLQKCIYEKLGLGPWTCKADGTPTTACKELAVLDLSDPKNPCWRAQDTTPKTESLPVPKVDITIAKTDSLPAPKVDISSINMKN</sequence>
<proteinExistence type="predicted"/>
<dbReference type="OrthoDB" id="3540210at2759"/>